<feature type="transmembrane region" description="Helical" evidence="13">
    <location>
        <begin position="314"/>
        <end position="334"/>
    </location>
</feature>
<dbReference type="GO" id="GO:0005886">
    <property type="term" value="C:plasma membrane"/>
    <property type="evidence" value="ECO:0007669"/>
    <property type="project" value="TreeGrafter"/>
</dbReference>
<comment type="caution">
    <text evidence="14">The sequence shown here is derived from an EMBL/GenBank/DDBJ whole genome shotgun (WGS) entry which is preliminary data.</text>
</comment>
<feature type="transmembrane region" description="Helical" evidence="13">
    <location>
        <begin position="15"/>
        <end position="36"/>
    </location>
</feature>
<organism evidence="14">
    <name type="scientific">Ignavibacterium album</name>
    <dbReference type="NCBI Taxonomy" id="591197"/>
    <lineage>
        <taxon>Bacteria</taxon>
        <taxon>Pseudomonadati</taxon>
        <taxon>Ignavibacteriota</taxon>
        <taxon>Ignavibacteria</taxon>
        <taxon>Ignavibacteriales</taxon>
        <taxon>Ignavibacteriaceae</taxon>
        <taxon>Ignavibacterium</taxon>
    </lineage>
</organism>
<gene>
    <name evidence="14" type="primary">rodA</name>
    <name evidence="14" type="ORF">ENS56_11625</name>
</gene>
<evidence type="ECO:0000256" key="2">
    <source>
        <dbReference type="ARBA" id="ARBA00022475"/>
    </source>
</evidence>
<keyword evidence="7" id="KW-0573">Peptidoglycan synthesis</keyword>
<dbReference type="NCBIfam" id="TIGR02210">
    <property type="entry name" value="rodA_shape"/>
    <property type="match status" value="1"/>
</dbReference>
<keyword evidence="2" id="KW-1003">Cell membrane</keyword>
<dbReference type="NCBIfam" id="NF037961">
    <property type="entry name" value="RodA_shape"/>
    <property type="match status" value="1"/>
</dbReference>
<feature type="transmembrane region" description="Helical" evidence="13">
    <location>
        <begin position="71"/>
        <end position="91"/>
    </location>
</feature>
<dbReference type="GO" id="GO:0071555">
    <property type="term" value="P:cell wall organization"/>
    <property type="evidence" value="ECO:0007669"/>
    <property type="project" value="UniProtKB-KW"/>
</dbReference>
<proteinExistence type="predicted"/>
<evidence type="ECO:0000313" key="14">
    <source>
        <dbReference type="EMBL" id="HGT48678.1"/>
    </source>
</evidence>
<accession>A0A832D2Y6</accession>
<feature type="transmembrane region" description="Helical" evidence="13">
    <location>
        <begin position="346"/>
        <end position="374"/>
    </location>
</feature>
<sequence length="409" mass="44878">MRIDYKISDKFDFKIFIPVTILVLIGLAAVYSSTLNNPAAVNNFEKQLFATIVAYIVFFLTYAIPTNSIKFISIPGYVLSIILLLTVLVIGRKISGAKSWLAFGPFGFQPSEFAKIGTILLLANFLTRLNNNIDSFKDILIALAIGFIPIGLILLEPDMGTSFIFISFILIILFWKGISLLGLFVVLSPGLVAVSSLFGSVPFVASLLIVLVALFFFKKDLFFSGSVFAINLAAGFFTDNLYNALSPHQQARIKSFIDPMSDPLGTGYNSIQAMVAVGSGGFFGKGFLQGNQTQLQYIPEQWTDFIYCAIGEEFGFIGAMIVLSLFLILFLRLLNIASTTKDEFLSLVVVGVLAVYFTHFLINVGMVIGILPIIGVPLPFVSYGGSSMVVNMFMLGIVMNIFRTRKNYA</sequence>
<reference evidence="14" key="1">
    <citation type="journal article" date="2020" name="mSystems">
        <title>Genome- and Community-Level Interaction Insights into Carbon Utilization and Element Cycling Functions of Hydrothermarchaeota in Hydrothermal Sediment.</title>
        <authorList>
            <person name="Zhou Z."/>
            <person name="Liu Y."/>
            <person name="Xu W."/>
            <person name="Pan J."/>
            <person name="Luo Z.H."/>
            <person name="Li M."/>
        </authorList>
    </citation>
    <scope>NUCLEOTIDE SEQUENCE [LARGE SCALE GENOMIC DNA]</scope>
    <source>
        <strain evidence="14">SpSt-500</strain>
    </source>
</reference>
<dbReference type="PANTHER" id="PTHR30474">
    <property type="entry name" value="CELL CYCLE PROTEIN"/>
    <property type="match status" value="1"/>
</dbReference>
<keyword evidence="9 13" id="KW-0472">Membrane</keyword>
<feature type="transmembrane region" description="Helical" evidence="13">
    <location>
        <begin position="162"/>
        <end position="187"/>
    </location>
</feature>
<evidence type="ECO:0000256" key="7">
    <source>
        <dbReference type="ARBA" id="ARBA00022984"/>
    </source>
</evidence>
<dbReference type="GO" id="GO:0008360">
    <property type="term" value="P:regulation of cell shape"/>
    <property type="evidence" value="ECO:0007669"/>
    <property type="project" value="UniProtKB-KW"/>
</dbReference>
<dbReference type="Pfam" id="PF01098">
    <property type="entry name" value="FTSW_RODA_SPOVE"/>
    <property type="match status" value="1"/>
</dbReference>
<comment type="subcellular location">
    <subcellularLocation>
        <location evidence="1">Membrane</location>
        <topology evidence="1">Multi-pass membrane protein</topology>
    </subcellularLocation>
</comment>
<feature type="transmembrane region" description="Helical" evidence="13">
    <location>
        <begin position="221"/>
        <end position="238"/>
    </location>
</feature>
<dbReference type="PANTHER" id="PTHR30474:SF1">
    <property type="entry name" value="PEPTIDOGLYCAN GLYCOSYLTRANSFERASE MRDB"/>
    <property type="match status" value="1"/>
</dbReference>
<dbReference type="InterPro" id="IPR018365">
    <property type="entry name" value="Cell_cycle_FtsW-rel_CS"/>
</dbReference>
<feature type="transmembrane region" description="Helical" evidence="13">
    <location>
        <begin position="48"/>
        <end position="65"/>
    </location>
</feature>
<keyword evidence="3" id="KW-0328">Glycosyltransferase</keyword>
<evidence type="ECO:0000256" key="11">
    <source>
        <dbReference type="ARBA" id="ARBA00032370"/>
    </source>
</evidence>
<feature type="transmembrane region" description="Helical" evidence="13">
    <location>
        <begin position="135"/>
        <end position="155"/>
    </location>
</feature>
<evidence type="ECO:0000256" key="4">
    <source>
        <dbReference type="ARBA" id="ARBA00022679"/>
    </source>
</evidence>
<dbReference type="InterPro" id="IPR011923">
    <property type="entry name" value="RodA/MrdB"/>
</dbReference>
<name>A0A832D2Y6_9BACT</name>
<evidence type="ECO:0000256" key="10">
    <source>
        <dbReference type="ARBA" id="ARBA00023316"/>
    </source>
</evidence>
<protein>
    <recommendedName>
        <fullName evidence="12">Cell wall polymerase</fullName>
    </recommendedName>
    <alternativeName>
        <fullName evidence="11">Peptidoglycan polymerase</fullName>
    </alternativeName>
</protein>
<keyword evidence="5 13" id="KW-0812">Transmembrane</keyword>
<evidence type="ECO:0000256" key="8">
    <source>
        <dbReference type="ARBA" id="ARBA00022989"/>
    </source>
</evidence>
<dbReference type="PROSITE" id="PS00428">
    <property type="entry name" value="FTSW_RODA_SPOVE"/>
    <property type="match status" value="1"/>
</dbReference>
<evidence type="ECO:0000256" key="13">
    <source>
        <dbReference type="SAM" id="Phobius"/>
    </source>
</evidence>
<dbReference type="GO" id="GO:0032153">
    <property type="term" value="C:cell division site"/>
    <property type="evidence" value="ECO:0007669"/>
    <property type="project" value="TreeGrafter"/>
</dbReference>
<evidence type="ECO:0000256" key="9">
    <source>
        <dbReference type="ARBA" id="ARBA00023136"/>
    </source>
</evidence>
<evidence type="ECO:0000256" key="6">
    <source>
        <dbReference type="ARBA" id="ARBA00022960"/>
    </source>
</evidence>
<evidence type="ECO:0000256" key="1">
    <source>
        <dbReference type="ARBA" id="ARBA00004141"/>
    </source>
</evidence>
<keyword evidence="6" id="KW-0133">Cell shape</keyword>
<evidence type="ECO:0000256" key="3">
    <source>
        <dbReference type="ARBA" id="ARBA00022676"/>
    </source>
</evidence>
<keyword evidence="10" id="KW-0961">Cell wall biogenesis/degradation</keyword>
<dbReference type="InterPro" id="IPR001182">
    <property type="entry name" value="FtsW/RodA"/>
</dbReference>
<dbReference type="GO" id="GO:0015648">
    <property type="term" value="F:lipid-linked peptidoglycan transporter activity"/>
    <property type="evidence" value="ECO:0007669"/>
    <property type="project" value="TreeGrafter"/>
</dbReference>
<feature type="transmembrane region" description="Helical" evidence="13">
    <location>
        <begin position="193"/>
        <end position="216"/>
    </location>
</feature>
<dbReference type="AlphaFoldDB" id="A0A832D2Y6"/>
<dbReference type="GO" id="GO:0009252">
    <property type="term" value="P:peptidoglycan biosynthetic process"/>
    <property type="evidence" value="ECO:0007669"/>
    <property type="project" value="UniProtKB-KW"/>
</dbReference>
<evidence type="ECO:0000256" key="5">
    <source>
        <dbReference type="ARBA" id="ARBA00022692"/>
    </source>
</evidence>
<keyword evidence="4" id="KW-0808">Transferase</keyword>
<keyword evidence="8 13" id="KW-1133">Transmembrane helix</keyword>
<feature type="transmembrane region" description="Helical" evidence="13">
    <location>
        <begin position="380"/>
        <end position="402"/>
    </location>
</feature>
<dbReference type="GO" id="GO:0051301">
    <property type="term" value="P:cell division"/>
    <property type="evidence" value="ECO:0007669"/>
    <property type="project" value="InterPro"/>
</dbReference>
<dbReference type="GO" id="GO:0016757">
    <property type="term" value="F:glycosyltransferase activity"/>
    <property type="evidence" value="ECO:0007669"/>
    <property type="project" value="UniProtKB-KW"/>
</dbReference>
<evidence type="ECO:0000256" key="12">
    <source>
        <dbReference type="ARBA" id="ARBA00033270"/>
    </source>
</evidence>
<dbReference type="EMBL" id="DSVI01000019">
    <property type="protein sequence ID" value="HGT48678.1"/>
    <property type="molecule type" value="Genomic_DNA"/>
</dbReference>